<evidence type="ECO:0000256" key="1">
    <source>
        <dbReference type="SAM" id="SignalP"/>
    </source>
</evidence>
<feature type="signal peptide" evidence="1">
    <location>
        <begin position="1"/>
        <end position="21"/>
    </location>
</feature>
<dbReference type="SUPFAM" id="SSF56601">
    <property type="entry name" value="beta-lactamase/transpeptidase-like"/>
    <property type="match status" value="1"/>
</dbReference>
<protein>
    <recommendedName>
        <fullName evidence="4">Serine hydrolase</fullName>
    </recommendedName>
</protein>
<organism evidence="2 3">
    <name type="scientific">Nocardia mangyaensis</name>
    <dbReference type="NCBI Taxonomy" id="2213200"/>
    <lineage>
        <taxon>Bacteria</taxon>
        <taxon>Bacillati</taxon>
        <taxon>Actinomycetota</taxon>
        <taxon>Actinomycetes</taxon>
        <taxon>Mycobacteriales</taxon>
        <taxon>Nocardiaceae</taxon>
        <taxon>Nocardia</taxon>
    </lineage>
</organism>
<dbReference type="OrthoDB" id="3729831at2"/>
<evidence type="ECO:0000313" key="2">
    <source>
        <dbReference type="EMBL" id="APE36202.1"/>
    </source>
</evidence>
<dbReference type="AlphaFoldDB" id="A0A1J0VW25"/>
<evidence type="ECO:0008006" key="4">
    <source>
        <dbReference type="Google" id="ProtNLM"/>
    </source>
</evidence>
<keyword evidence="1" id="KW-0732">Signal</keyword>
<feature type="chain" id="PRO_5039233275" description="Serine hydrolase" evidence="1">
    <location>
        <begin position="22"/>
        <end position="298"/>
    </location>
</feature>
<sequence>MFSTRKAALRRRLLQCAVVFSAVSLSTSCVVSGTATPVAPTVTVNSDDPRHPGLSIVLPDSLGADFTRLQSALPGQVGMALMPVGGGRMTIYGDWTSGIAWSTIKVPLAVAALRHEQNQSIFEMVRAAITVSDNDAAYGLWTSLGDGPAAAEAVQRVLDEAGGTTTGTAVRHPEMNATSFGSTEWSLADQVRFASRLPCLPHTEVVTALMGEIDPDQGWGLGLLDGTEFKGGWGPDDDTGVYTVRQFGLVPVGSGQLAVALAAQADSGAFEDTTALLDRMAVLLDRHLPELRGGVCPR</sequence>
<reference evidence="2" key="1">
    <citation type="submission" date="2016-11" db="EMBL/GenBank/DDBJ databases">
        <authorList>
            <person name="Jaros S."/>
            <person name="Januszkiewicz K."/>
            <person name="Wedrychowicz H."/>
        </authorList>
    </citation>
    <scope>NUCLEOTIDE SEQUENCE [LARGE SCALE GENOMIC DNA]</scope>
    <source>
        <strain evidence="2">Y48</strain>
    </source>
</reference>
<accession>A0A1J0VW25</accession>
<dbReference type="Proteomes" id="UP000183810">
    <property type="component" value="Chromosome"/>
</dbReference>
<dbReference type="PROSITE" id="PS51257">
    <property type="entry name" value="PROKAR_LIPOPROTEIN"/>
    <property type="match status" value="1"/>
</dbReference>
<dbReference type="EMBL" id="CP018082">
    <property type="protein sequence ID" value="APE36202.1"/>
    <property type="molecule type" value="Genomic_DNA"/>
</dbReference>
<dbReference type="RefSeq" id="WP_071929385.1">
    <property type="nucleotide sequence ID" value="NZ_CP018082.1"/>
</dbReference>
<evidence type="ECO:0000313" key="3">
    <source>
        <dbReference type="Proteomes" id="UP000183810"/>
    </source>
</evidence>
<dbReference type="InterPro" id="IPR012338">
    <property type="entry name" value="Beta-lactam/transpept-like"/>
</dbReference>
<keyword evidence="3" id="KW-1185">Reference proteome</keyword>
<dbReference type="Gene3D" id="3.40.710.10">
    <property type="entry name" value="DD-peptidase/beta-lactamase superfamily"/>
    <property type="match status" value="1"/>
</dbReference>
<proteinExistence type="predicted"/>
<dbReference type="KEGG" id="nsl:BOX37_22295"/>
<gene>
    <name evidence="2" type="ORF">BOX37_22295</name>
</gene>
<name>A0A1J0VW25_9NOCA</name>